<dbReference type="EMBL" id="JACRSZ010000013">
    <property type="protein sequence ID" value="MBC8573899.1"/>
    <property type="molecule type" value="Genomic_DNA"/>
</dbReference>
<reference evidence="4 5" key="1">
    <citation type="submission" date="2020-08" db="EMBL/GenBank/DDBJ databases">
        <title>Genome public.</title>
        <authorList>
            <person name="Liu C."/>
            <person name="Sun Q."/>
        </authorList>
    </citation>
    <scope>NUCLEOTIDE SEQUENCE [LARGE SCALE GENOMIC DNA]</scope>
    <source>
        <strain evidence="4 5">NSJ-46</strain>
    </source>
</reference>
<dbReference type="InterPro" id="IPR002933">
    <property type="entry name" value="Peptidase_M20"/>
</dbReference>
<dbReference type="Pfam" id="PF01546">
    <property type="entry name" value="Peptidase_M20"/>
    <property type="match status" value="1"/>
</dbReference>
<name>A0ABR7NC47_9FIRM</name>
<evidence type="ECO:0000256" key="1">
    <source>
        <dbReference type="ARBA" id="ARBA00006153"/>
    </source>
</evidence>
<keyword evidence="5" id="KW-1185">Reference proteome</keyword>
<dbReference type="Pfam" id="PF07687">
    <property type="entry name" value="M20_dimer"/>
    <property type="match status" value="1"/>
</dbReference>
<dbReference type="Proteomes" id="UP000657421">
    <property type="component" value="Unassembled WGS sequence"/>
</dbReference>
<evidence type="ECO:0000313" key="4">
    <source>
        <dbReference type="EMBL" id="MBC8573899.1"/>
    </source>
</evidence>
<dbReference type="RefSeq" id="WP_249309293.1">
    <property type="nucleotide sequence ID" value="NZ_JACRSZ010000013.1"/>
</dbReference>
<evidence type="ECO:0000256" key="2">
    <source>
        <dbReference type="ARBA" id="ARBA00022801"/>
    </source>
</evidence>
<keyword evidence="2" id="KW-0378">Hydrolase</keyword>
<protein>
    <submittedName>
        <fullName evidence="4">M20 family metallo-hydrolase</fullName>
    </submittedName>
</protein>
<gene>
    <name evidence="4" type="ORF">H8716_12510</name>
</gene>
<dbReference type="InterPro" id="IPR011650">
    <property type="entry name" value="Peptidase_M20_dimer"/>
</dbReference>
<accession>A0ABR7NC47</accession>
<dbReference type="NCBIfam" id="NF006771">
    <property type="entry name" value="PRK09290.1-5"/>
    <property type="match status" value="1"/>
</dbReference>
<dbReference type="SUPFAM" id="SSF55031">
    <property type="entry name" value="Bacterial exopeptidase dimerisation domain"/>
    <property type="match status" value="1"/>
</dbReference>
<sequence>MDLKKITAEIADDLDFLKTFTATPGNGCTRMPFTRETRDAAEYLKKIMKEAGLEVREDCVGNIFGVLPGRDRSLPCIMAGSHYDSVYNGGDYDGIAGVICAVELARMLHEEGKNLECDFVVAAFMDEEGCRFGTGYFGSKCMLGQMTVEECKHFTDKDDISVYDSMKSYGLVPEDLVNAAWPEGSIGHFVELHIEQGPVLDATSIELGLVDCIVGIQRYMITVNGRSDHAGTTPMDMRQDAVDIATKVISKIGDMARAEKPGTVATVGYMKVTPSAMNVVAQSVDFSIDIRSTENEIIDKIASQIMTELDKETQATGATYSVDRKLTITPVQLSGAMLDIMEGSCKDLGYSYKRMPSGAGHDALAIGQSIDTVMIFVPSKDGRSHCPVEHTEYEAFSKAVQVLYELIQKI</sequence>
<dbReference type="PIRSF" id="PIRSF001235">
    <property type="entry name" value="Amidase_carbamoylase"/>
    <property type="match status" value="1"/>
</dbReference>
<dbReference type="PANTHER" id="PTHR32494">
    <property type="entry name" value="ALLANTOATE DEIMINASE-RELATED"/>
    <property type="match status" value="1"/>
</dbReference>
<comment type="caution">
    <text evidence="4">The sequence shown here is derived from an EMBL/GenBank/DDBJ whole genome shotgun (WGS) entry which is preliminary data.</text>
</comment>
<feature type="domain" description="Peptidase M20 dimerisation" evidence="3">
    <location>
        <begin position="215"/>
        <end position="313"/>
    </location>
</feature>
<dbReference type="Gene3D" id="3.30.70.360">
    <property type="match status" value="1"/>
</dbReference>
<dbReference type="CDD" id="cd03884">
    <property type="entry name" value="M20_bAS"/>
    <property type="match status" value="1"/>
</dbReference>
<proteinExistence type="inferred from homology"/>
<dbReference type="PANTHER" id="PTHR32494:SF5">
    <property type="entry name" value="ALLANTOATE AMIDOHYDROLASE"/>
    <property type="match status" value="1"/>
</dbReference>
<dbReference type="InterPro" id="IPR010158">
    <property type="entry name" value="Amidase_Cbmase"/>
</dbReference>
<organism evidence="4 5">
    <name type="scientific">Jingyaoa shaoxingensis</name>
    <dbReference type="NCBI Taxonomy" id="2763671"/>
    <lineage>
        <taxon>Bacteria</taxon>
        <taxon>Bacillati</taxon>
        <taxon>Bacillota</taxon>
        <taxon>Clostridia</taxon>
        <taxon>Lachnospirales</taxon>
        <taxon>Lachnospiraceae</taxon>
        <taxon>Jingyaoa</taxon>
    </lineage>
</organism>
<dbReference type="Gene3D" id="3.40.630.10">
    <property type="entry name" value="Zn peptidases"/>
    <property type="match status" value="1"/>
</dbReference>
<dbReference type="NCBIfam" id="TIGR01879">
    <property type="entry name" value="hydantase"/>
    <property type="match status" value="1"/>
</dbReference>
<comment type="similarity">
    <text evidence="1">Belongs to the peptidase M20 family.</text>
</comment>
<dbReference type="InterPro" id="IPR036264">
    <property type="entry name" value="Bact_exopeptidase_dim_dom"/>
</dbReference>
<dbReference type="SUPFAM" id="SSF53187">
    <property type="entry name" value="Zn-dependent exopeptidases"/>
    <property type="match status" value="1"/>
</dbReference>
<evidence type="ECO:0000259" key="3">
    <source>
        <dbReference type="Pfam" id="PF07687"/>
    </source>
</evidence>
<evidence type="ECO:0000313" key="5">
    <source>
        <dbReference type="Proteomes" id="UP000657421"/>
    </source>
</evidence>